<name>A0A1I1UQY2_9ACTN</name>
<sequence>MNVRLLDGDGRIALTVAADRSHVTVTSAAGKPVARVSDAHELAAALAELAPPGTPLLPMAGERPWPTEAGHAVLLLGLSARWPWLVESADLRTFRQHHLTLAYALPLALDAEWRRWAEQHASLLLRGGQLVPVPASDLVAVEPCGAVAVRHRRLLRRHTATEVKEHQDYGDFLRHWSAFTHWRYGRPVPDHESAALLAILDTSGAVVREFIHRGEVIGRSVVCLHEASRTVFDLMATWQPSHARLRPGIYSAVHSLLDAADRGLRYSLCYGQFPYKDDILGTAERLALEDLLFP</sequence>
<dbReference type="Proteomes" id="UP000199207">
    <property type="component" value="Unassembled WGS sequence"/>
</dbReference>
<keyword evidence="1" id="KW-0808">Transferase</keyword>
<evidence type="ECO:0000313" key="2">
    <source>
        <dbReference type="Proteomes" id="UP000199207"/>
    </source>
</evidence>
<dbReference type="AlphaFoldDB" id="A0A1I1UQY2"/>
<dbReference type="RefSeq" id="WP_093841515.1">
    <property type="nucleotide sequence ID" value="NZ_FOLM01000024.1"/>
</dbReference>
<dbReference type="GO" id="GO:0016740">
    <property type="term" value="F:transferase activity"/>
    <property type="evidence" value="ECO:0007669"/>
    <property type="project" value="UniProtKB-KW"/>
</dbReference>
<proteinExistence type="predicted"/>
<organism evidence="1 2">
    <name type="scientific">Streptomyces aidingensis</name>
    <dbReference type="NCBI Taxonomy" id="910347"/>
    <lineage>
        <taxon>Bacteria</taxon>
        <taxon>Bacillati</taxon>
        <taxon>Actinomycetota</taxon>
        <taxon>Actinomycetes</taxon>
        <taxon>Kitasatosporales</taxon>
        <taxon>Streptomycetaceae</taxon>
        <taxon>Streptomyces</taxon>
    </lineage>
</organism>
<accession>A0A1I1UQY2</accession>
<dbReference type="EMBL" id="FOLM01000024">
    <property type="protein sequence ID" value="SFD70390.1"/>
    <property type="molecule type" value="Genomic_DNA"/>
</dbReference>
<protein>
    <submittedName>
        <fullName evidence="1">Acetyltransferase (GNAT) domain-containing protein</fullName>
    </submittedName>
</protein>
<reference evidence="1 2" key="1">
    <citation type="submission" date="2016-10" db="EMBL/GenBank/DDBJ databases">
        <authorList>
            <person name="de Groot N.N."/>
        </authorList>
    </citation>
    <scope>NUCLEOTIDE SEQUENCE [LARGE SCALE GENOMIC DNA]</scope>
    <source>
        <strain evidence="1 2">CGMCC 4.5739</strain>
    </source>
</reference>
<evidence type="ECO:0000313" key="1">
    <source>
        <dbReference type="EMBL" id="SFD70390.1"/>
    </source>
</evidence>
<gene>
    <name evidence="1" type="ORF">SAMN05421773_12464</name>
</gene>
<keyword evidence="2" id="KW-1185">Reference proteome</keyword>